<dbReference type="RefSeq" id="WP_015957078.1">
    <property type="nucleotide sequence ID" value="NC_011729.1"/>
</dbReference>
<dbReference type="HOGENOM" id="CLU_083466_2_2_3"/>
<dbReference type="InterPro" id="IPR009288">
    <property type="entry name" value="AIG2-like_dom"/>
</dbReference>
<dbReference type="Proteomes" id="UP000002384">
    <property type="component" value="Chromosome"/>
</dbReference>
<feature type="domain" description="Gamma-glutamylcyclotransferase AIG2-like" evidence="1">
    <location>
        <begin position="3"/>
        <end position="129"/>
    </location>
</feature>
<dbReference type="InterPro" id="IPR013024">
    <property type="entry name" value="GGCT-like"/>
</dbReference>
<sequence>MKVFVYGTLKPGECNYPFYCAGKVNETIEAYTYGKLFHLPSYGYPGMTIGNDKVRGVLLTFKDNSALIELDQLEDYDPGRPMIKNEYYREEILVYTLAGELIGKVWSYLMMPEKIEQLAGVFIASGWWTQQDY</sequence>
<evidence type="ECO:0000313" key="2">
    <source>
        <dbReference type="EMBL" id="ACK73498.1"/>
    </source>
</evidence>
<evidence type="ECO:0000259" key="1">
    <source>
        <dbReference type="Pfam" id="PF06094"/>
    </source>
</evidence>
<accession>B7KH11</accession>
<dbReference type="KEGG" id="cyc:PCC7424_5148"/>
<keyword evidence="3" id="KW-1185">Reference proteome</keyword>
<dbReference type="eggNOG" id="COG2105">
    <property type="taxonomic scope" value="Bacteria"/>
</dbReference>
<protein>
    <submittedName>
        <fullName evidence="2">AIG2 family protein</fullName>
    </submittedName>
</protein>
<dbReference type="Pfam" id="PF06094">
    <property type="entry name" value="GGACT"/>
    <property type="match status" value="1"/>
</dbReference>
<proteinExistence type="predicted"/>
<dbReference type="OrthoDB" id="8538589at2"/>
<evidence type="ECO:0000313" key="3">
    <source>
        <dbReference type="Proteomes" id="UP000002384"/>
    </source>
</evidence>
<dbReference type="AlphaFoldDB" id="B7KH11"/>
<dbReference type="CDD" id="cd06661">
    <property type="entry name" value="GGCT_like"/>
    <property type="match status" value="1"/>
</dbReference>
<reference evidence="3" key="1">
    <citation type="journal article" date="2011" name="MBio">
        <title>Novel metabolic attributes of the genus Cyanothece, comprising a group of unicellular nitrogen-fixing Cyanobacteria.</title>
        <authorList>
            <person name="Bandyopadhyay A."/>
            <person name="Elvitigala T."/>
            <person name="Welsh E."/>
            <person name="Stockel J."/>
            <person name="Liberton M."/>
            <person name="Min H."/>
            <person name="Sherman L.A."/>
            <person name="Pakrasi H.B."/>
        </authorList>
    </citation>
    <scope>NUCLEOTIDE SEQUENCE [LARGE SCALE GENOMIC DNA]</scope>
    <source>
        <strain evidence="3">PCC 7424</strain>
    </source>
</reference>
<organism evidence="2 3">
    <name type="scientific">Gloeothece citriformis (strain PCC 7424)</name>
    <name type="common">Cyanothece sp. (strain PCC 7424)</name>
    <dbReference type="NCBI Taxonomy" id="65393"/>
    <lineage>
        <taxon>Bacteria</taxon>
        <taxon>Bacillati</taxon>
        <taxon>Cyanobacteriota</taxon>
        <taxon>Cyanophyceae</taxon>
        <taxon>Oscillatoriophycideae</taxon>
        <taxon>Chroococcales</taxon>
        <taxon>Aphanothecaceae</taxon>
        <taxon>Gloeothece</taxon>
        <taxon>Gloeothece citriformis</taxon>
    </lineage>
</organism>
<name>B7KH11_GLOC7</name>
<dbReference type="EMBL" id="CP001291">
    <property type="protein sequence ID" value="ACK73498.1"/>
    <property type="molecule type" value="Genomic_DNA"/>
</dbReference>
<gene>
    <name evidence="2" type="ordered locus">PCC7424_5148</name>
</gene>
<dbReference type="InterPro" id="IPR036568">
    <property type="entry name" value="GGCT-like_sf"/>
</dbReference>
<dbReference type="Gene3D" id="3.10.490.10">
    <property type="entry name" value="Gamma-glutamyl cyclotransferase-like"/>
    <property type="match status" value="1"/>
</dbReference>
<dbReference type="SUPFAM" id="SSF110857">
    <property type="entry name" value="Gamma-glutamyl cyclotransferase-like"/>
    <property type="match status" value="1"/>
</dbReference>
<dbReference type="STRING" id="65393.PCC7424_5148"/>